<accession>A0ABQ7HVS5</accession>
<keyword evidence="3" id="KW-1185">Reference proteome</keyword>
<keyword evidence="1" id="KW-0653">Protein transport</keyword>
<sequence length="409" mass="47403">MDLQTLQINILRDPPTYEAEYRHHLATYESYIQLPTQPLKHLRPLLAFLSATSHLYINNYNDILLRHLSTASDSLIIEELLKHLFMLRRKKQINALTFFECIFRYNGGSKKMLRRLMVELEPCEGMEELLVGYVHNGTEAQARLAMFLCVVLYEKVGGSNLLSLICEHIPGTGKVSRIAQLYLLNELEITTESPRILSEIELKTSSDILKQILEKTRKKEERDIKYNRLRIASTILSTNNELSKYRNPICMGILRLINPSKEDLKDLMALLLETVSMEELETVIKKIGEVFCCEYKDDDFIAYGLNILREIYVKFLVGGNTPHVELIKELACAFKKTKVKGIFYAYNSLIKAMKGGCVIRSELDYVKKNRAGKINEKKNLKKEGVFIRDSNKRRNRHKKIIRKNKIKKK</sequence>
<dbReference type="PANTHER" id="PTHR12730">
    <property type="entry name" value="HSDA/SDA1-RELATED"/>
    <property type="match status" value="1"/>
</dbReference>
<comment type="similarity">
    <text evidence="1">Belongs to the SDA1 family.</text>
</comment>
<keyword evidence="1" id="KW-0690">Ribosome biogenesis</keyword>
<reference evidence="2 3" key="1">
    <citation type="submission" date="2019-01" db="EMBL/GenBank/DDBJ databases">
        <title>Genomes sequencing and comparative genomics of infectious freshwater microsporidia, Cucumispora dikerogammari and Thelohania contejeani.</title>
        <authorList>
            <person name="Cormier A."/>
            <person name="Giraud I."/>
            <person name="Wattier R."/>
            <person name="Teixeira M."/>
            <person name="Grandjean F."/>
            <person name="Rigaud T."/>
            <person name="Cordaux R."/>
        </authorList>
    </citation>
    <scope>NUCLEOTIDE SEQUENCE [LARGE SCALE GENOMIC DNA]</scope>
    <source>
        <strain evidence="2">T1</strain>
        <tissue evidence="2">Spores</tissue>
    </source>
</reference>
<keyword evidence="1" id="KW-0813">Transport</keyword>
<proteinExistence type="inferred from homology"/>
<keyword evidence="1" id="KW-0539">Nucleus</keyword>
<evidence type="ECO:0000313" key="3">
    <source>
        <dbReference type="Proteomes" id="UP001516464"/>
    </source>
</evidence>
<evidence type="ECO:0000313" key="2">
    <source>
        <dbReference type="EMBL" id="KAF7678807.1"/>
    </source>
</evidence>
<comment type="caution">
    <text evidence="2">The sequence shown here is derived from an EMBL/GenBank/DDBJ whole genome shotgun (WGS) entry which is preliminary data.</text>
</comment>
<comment type="function">
    <text evidence="1">Required for 60S pre-ribosomal subunits export to the cytoplasm.</text>
</comment>
<dbReference type="InterPro" id="IPR027312">
    <property type="entry name" value="Sda1"/>
</dbReference>
<gene>
    <name evidence="2" type="primary">SDAD1</name>
    <name evidence="2" type="ORF">TCON_2554</name>
</gene>
<comment type="subcellular location">
    <subcellularLocation>
        <location evidence="1">Nucleus</location>
        <location evidence="1">Nucleolus</location>
    </subcellularLocation>
</comment>
<dbReference type="PANTHER" id="PTHR12730:SF0">
    <property type="entry name" value="PROTEIN SDA1 HOMOLOG"/>
    <property type="match status" value="1"/>
</dbReference>
<dbReference type="EMBL" id="SBIQ01000362">
    <property type="protein sequence ID" value="KAF7678807.1"/>
    <property type="molecule type" value="Genomic_DNA"/>
</dbReference>
<dbReference type="Proteomes" id="UP001516464">
    <property type="component" value="Unassembled WGS sequence"/>
</dbReference>
<organism evidence="2 3">
    <name type="scientific">Astathelohania contejeani</name>
    <dbReference type="NCBI Taxonomy" id="164912"/>
    <lineage>
        <taxon>Eukaryota</taxon>
        <taxon>Fungi</taxon>
        <taxon>Fungi incertae sedis</taxon>
        <taxon>Microsporidia</taxon>
        <taxon>Astathelohaniidae</taxon>
        <taxon>Astathelohania</taxon>
    </lineage>
</organism>
<protein>
    <recommendedName>
        <fullName evidence="1">Protein SDA1</fullName>
    </recommendedName>
</protein>
<name>A0ABQ7HVS5_9MICR</name>
<evidence type="ECO:0000256" key="1">
    <source>
        <dbReference type="RuleBase" id="RU365057"/>
    </source>
</evidence>